<dbReference type="SUPFAM" id="SSF46689">
    <property type="entry name" value="Homeodomain-like"/>
    <property type="match status" value="1"/>
</dbReference>
<keyword evidence="10" id="KW-0804">Transcription</keyword>
<accession>A0A412Y655</accession>
<dbReference type="GO" id="GO:0043565">
    <property type="term" value="F:sequence-specific DNA binding"/>
    <property type="evidence" value="ECO:0007669"/>
    <property type="project" value="InterPro"/>
</dbReference>
<name>A0A412Y655_9BACE</name>
<keyword evidence="3 11" id="KW-0597">Phosphoprotein</keyword>
<dbReference type="AlphaFoldDB" id="A0A412Y655"/>
<feature type="domain" description="Response regulatory" evidence="15">
    <location>
        <begin position="632"/>
        <end position="746"/>
    </location>
</feature>
<dbReference type="Gene3D" id="3.30.565.10">
    <property type="entry name" value="Histidine kinase-like ATPase, C-terminal domain"/>
    <property type="match status" value="1"/>
</dbReference>
<dbReference type="Gene3D" id="1.10.10.60">
    <property type="entry name" value="Homeodomain-like"/>
    <property type="match status" value="2"/>
</dbReference>
<evidence type="ECO:0000256" key="11">
    <source>
        <dbReference type="PROSITE-ProRule" id="PRU00169"/>
    </source>
</evidence>
<dbReference type="InterPro" id="IPR018060">
    <property type="entry name" value="HTH_AraC"/>
</dbReference>
<dbReference type="Gene3D" id="3.40.50.2300">
    <property type="match status" value="1"/>
</dbReference>
<dbReference type="SUPFAM" id="SSF47384">
    <property type="entry name" value="Homodimeric domain of signal transducing histidine kinase"/>
    <property type="match status" value="1"/>
</dbReference>
<dbReference type="InterPro" id="IPR015943">
    <property type="entry name" value="WD40/YVTN_repeat-like_dom_sf"/>
</dbReference>
<feature type="modified residue" description="4-aspartylphosphate" evidence="11">
    <location>
        <position position="679"/>
    </location>
</feature>
<proteinExistence type="predicted"/>
<dbReference type="SUPFAM" id="SSF52172">
    <property type="entry name" value="CheY-like"/>
    <property type="match status" value="1"/>
</dbReference>
<evidence type="ECO:0000256" key="8">
    <source>
        <dbReference type="ARBA" id="ARBA00023012"/>
    </source>
</evidence>
<feature type="domain" description="HTH araC/xylS-type" evidence="13">
    <location>
        <begin position="781"/>
        <end position="880"/>
    </location>
</feature>
<keyword evidence="5" id="KW-0547">Nucleotide-binding</keyword>
<dbReference type="CDD" id="cd00082">
    <property type="entry name" value="HisKA"/>
    <property type="match status" value="1"/>
</dbReference>
<feature type="domain" description="Histidine kinase" evidence="14">
    <location>
        <begin position="391"/>
        <end position="612"/>
    </location>
</feature>
<dbReference type="Pfam" id="PF00512">
    <property type="entry name" value="HisKA"/>
    <property type="match status" value="1"/>
</dbReference>
<evidence type="ECO:0000256" key="10">
    <source>
        <dbReference type="ARBA" id="ARBA00023163"/>
    </source>
</evidence>
<dbReference type="FunFam" id="3.30.565.10:FF:000037">
    <property type="entry name" value="Hybrid sensor histidine kinase/response regulator"/>
    <property type="match status" value="1"/>
</dbReference>
<evidence type="ECO:0000256" key="7">
    <source>
        <dbReference type="ARBA" id="ARBA00022840"/>
    </source>
</evidence>
<dbReference type="PRINTS" id="PR00344">
    <property type="entry name" value="BCTRLSENSOR"/>
</dbReference>
<evidence type="ECO:0000256" key="6">
    <source>
        <dbReference type="ARBA" id="ARBA00022777"/>
    </source>
</evidence>
<evidence type="ECO:0000256" key="9">
    <source>
        <dbReference type="ARBA" id="ARBA00023015"/>
    </source>
</evidence>
<reference evidence="16 17" key="1">
    <citation type="submission" date="2018-08" db="EMBL/GenBank/DDBJ databases">
        <title>A genome reference for cultivated species of the human gut microbiota.</title>
        <authorList>
            <person name="Zou Y."/>
            <person name="Xue W."/>
            <person name="Luo G."/>
        </authorList>
    </citation>
    <scope>NUCLEOTIDE SEQUENCE [LARGE SCALE GENOMIC DNA]</scope>
    <source>
        <strain evidence="16 17">AF14-32</strain>
    </source>
</reference>
<keyword evidence="8" id="KW-0902">Two-component regulatory system</keyword>
<evidence type="ECO:0000259" key="14">
    <source>
        <dbReference type="PROSITE" id="PS50109"/>
    </source>
</evidence>
<dbReference type="SMART" id="SM00448">
    <property type="entry name" value="REC"/>
    <property type="match status" value="1"/>
</dbReference>
<dbReference type="Pfam" id="PF00072">
    <property type="entry name" value="Response_reg"/>
    <property type="match status" value="1"/>
</dbReference>
<dbReference type="SUPFAM" id="SSF63829">
    <property type="entry name" value="Calcium-dependent phosphotriesterase"/>
    <property type="match status" value="1"/>
</dbReference>
<evidence type="ECO:0000256" key="3">
    <source>
        <dbReference type="ARBA" id="ARBA00022553"/>
    </source>
</evidence>
<keyword evidence="12" id="KW-0812">Transmembrane</keyword>
<dbReference type="InterPro" id="IPR003661">
    <property type="entry name" value="HisK_dim/P_dom"/>
</dbReference>
<dbReference type="GO" id="GO:0003700">
    <property type="term" value="F:DNA-binding transcription factor activity"/>
    <property type="evidence" value="ECO:0007669"/>
    <property type="project" value="InterPro"/>
</dbReference>
<evidence type="ECO:0000313" key="16">
    <source>
        <dbReference type="EMBL" id="RGV52940.1"/>
    </source>
</evidence>
<dbReference type="InterPro" id="IPR005467">
    <property type="entry name" value="His_kinase_dom"/>
</dbReference>
<feature type="transmembrane region" description="Helical" evidence="12">
    <location>
        <begin position="337"/>
        <end position="362"/>
    </location>
</feature>
<sequence length="883" mass="100479">MGGNIWLATCSGGIFGVKREDLFTHSNKLIPAACNYCVMNETFKLEYDGCLGMFCDVNGNIWVNAERRLYKIDNRENKAFHFPEQLTSIPCKGIKAIFCDENGEIWGAHRDALFKVNPQDNLLEEIDVSSYTEEYGEINNMTSCGDYIWFLTSRSVGVIHKQTHVVEHIVDLAAAQYKNCYYDRQNHLIWLGGIDHCLVLYPDECLKNERSIEPAAIISEIYVNGEAISPRREVNGRFLLDKDISYCKQLNLYPEENSVAFRFSIGKLLRENERQSGYFYRIKELDESWKALNPYHSLVEYSYLGYGTYHLEIGKQVAQSHHIESIRTLDIIVQAPWYYTVWFRLLVVAVIIVLFIAGINYYRVKTKLHITEMDKQKTLALSQMKMEFLTNMSHELKTPLSLILGPINKLLSTTRNSQSKALLQTIQENTMKLNSMVVQIVNFKEDFSDSSPSILSYLEAVEFVQSVASTYREACDTKGISLEFESHAASIYIEADPLKLESILNNLLSNAYKFTEAGGRICITMEIQQSDSQKMLLKLSVSDTGLGISQEDLPYIFDRFYQSRQSREVNKDGSGIGLSMVKKYVTQHYGEVQVESEIGKGTTFTLLLPALGTEDVKRLSFATNLTDERGLRVLIVEDNIEIARFIADNLKGMQCTVVHNGNSGLETAMQLLPDIIVADIMMPVMDGIEMSRLLKRNLTTATIPIILLTAKDNKQTELDAYKLGVDAFLAKPFEIEHLIARINQIVANKDLLVRKAYQSQKEDSSQEEMKMTETPDEKFLASVTKLIEEHMEDPALNVQKLAELSGLNEKQIYRKLKLLTGNTAVDYIKSIRLKKAAMLLSQKKFTVNEVMYMVGFSSASYFAKCFSERYGKTPKAYMEEIVR</sequence>
<dbReference type="SUPFAM" id="SSF55874">
    <property type="entry name" value="ATPase domain of HSP90 chaperone/DNA topoisomerase II/histidine kinase"/>
    <property type="match status" value="1"/>
</dbReference>
<dbReference type="Gene3D" id="2.130.10.10">
    <property type="entry name" value="YVTN repeat-like/Quinoprotein amine dehydrogenase"/>
    <property type="match status" value="1"/>
</dbReference>
<evidence type="ECO:0000256" key="4">
    <source>
        <dbReference type="ARBA" id="ARBA00022679"/>
    </source>
</evidence>
<comment type="caution">
    <text evidence="16">The sequence shown here is derived from an EMBL/GenBank/DDBJ whole genome shotgun (WGS) entry which is preliminary data.</text>
</comment>
<dbReference type="InterPro" id="IPR004358">
    <property type="entry name" value="Sig_transdc_His_kin-like_C"/>
</dbReference>
<dbReference type="Gene3D" id="2.60.40.10">
    <property type="entry name" value="Immunoglobulins"/>
    <property type="match status" value="1"/>
</dbReference>
<dbReference type="Pfam" id="PF02518">
    <property type="entry name" value="HATPase_c"/>
    <property type="match status" value="1"/>
</dbReference>
<dbReference type="Pfam" id="PF12833">
    <property type="entry name" value="HTH_18"/>
    <property type="match status" value="1"/>
</dbReference>
<dbReference type="SMART" id="SM00388">
    <property type="entry name" value="HisKA"/>
    <property type="match status" value="1"/>
</dbReference>
<keyword evidence="6" id="KW-0418">Kinase</keyword>
<dbReference type="PROSITE" id="PS50109">
    <property type="entry name" value="HIS_KIN"/>
    <property type="match status" value="1"/>
</dbReference>
<organism evidence="16 17">
    <name type="scientific">Bacteroides intestinalis</name>
    <dbReference type="NCBI Taxonomy" id="329854"/>
    <lineage>
        <taxon>Bacteria</taxon>
        <taxon>Pseudomonadati</taxon>
        <taxon>Bacteroidota</taxon>
        <taxon>Bacteroidia</taxon>
        <taxon>Bacteroidales</taxon>
        <taxon>Bacteroidaceae</taxon>
        <taxon>Bacteroides</taxon>
    </lineage>
</organism>
<dbReference type="InterPro" id="IPR001789">
    <property type="entry name" value="Sig_transdc_resp-reg_receiver"/>
</dbReference>
<keyword evidence="12" id="KW-0472">Membrane</keyword>
<dbReference type="InterPro" id="IPR013783">
    <property type="entry name" value="Ig-like_fold"/>
</dbReference>
<evidence type="ECO:0000256" key="2">
    <source>
        <dbReference type="ARBA" id="ARBA00012438"/>
    </source>
</evidence>
<dbReference type="EC" id="2.7.13.3" evidence="2"/>
<keyword evidence="7" id="KW-0067">ATP-binding</keyword>
<keyword evidence="12" id="KW-1133">Transmembrane helix</keyword>
<dbReference type="SMART" id="SM00387">
    <property type="entry name" value="HATPase_c"/>
    <property type="match status" value="1"/>
</dbReference>
<dbReference type="GO" id="GO:0000155">
    <property type="term" value="F:phosphorelay sensor kinase activity"/>
    <property type="evidence" value="ECO:0007669"/>
    <property type="project" value="InterPro"/>
</dbReference>
<dbReference type="GO" id="GO:0005524">
    <property type="term" value="F:ATP binding"/>
    <property type="evidence" value="ECO:0007669"/>
    <property type="project" value="UniProtKB-KW"/>
</dbReference>
<dbReference type="InterPro" id="IPR003594">
    <property type="entry name" value="HATPase_dom"/>
</dbReference>
<dbReference type="InterPro" id="IPR036890">
    <property type="entry name" value="HATPase_C_sf"/>
</dbReference>
<dbReference type="PANTHER" id="PTHR43547">
    <property type="entry name" value="TWO-COMPONENT HISTIDINE KINASE"/>
    <property type="match status" value="1"/>
</dbReference>
<dbReference type="PROSITE" id="PS50110">
    <property type="entry name" value="RESPONSE_REGULATORY"/>
    <property type="match status" value="1"/>
</dbReference>
<dbReference type="EMBL" id="QRZF01000008">
    <property type="protein sequence ID" value="RGV52940.1"/>
    <property type="molecule type" value="Genomic_DNA"/>
</dbReference>
<protein>
    <recommendedName>
        <fullName evidence="2">histidine kinase</fullName>
        <ecNumber evidence="2">2.7.13.3</ecNumber>
    </recommendedName>
</protein>
<gene>
    <name evidence="16" type="ORF">DWW10_13350</name>
</gene>
<evidence type="ECO:0000256" key="5">
    <source>
        <dbReference type="ARBA" id="ARBA00022741"/>
    </source>
</evidence>
<keyword evidence="9" id="KW-0805">Transcription regulation</keyword>
<dbReference type="SMART" id="SM00342">
    <property type="entry name" value="HTH_ARAC"/>
    <property type="match status" value="1"/>
</dbReference>
<dbReference type="PROSITE" id="PS01124">
    <property type="entry name" value="HTH_ARAC_FAMILY_2"/>
    <property type="match status" value="1"/>
</dbReference>
<dbReference type="Proteomes" id="UP000283850">
    <property type="component" value="Unassembled WGS sequence"/>
</dbReference>
<dbReference type="InterPro" id="IPR009057">
    <property type="entry name" value="Homeodomain-like_sf"/>
</dbReference>
<dbReference type="PANTHER" id="PTHR43547:SF2">
    <property type="entry name" value="HYBRID SIGNAL TRANSDUCTION HISTIDINE KINASE C"/>
    <property type="match status" value="1"/>
</dbReference>
<keyword evidence="4" id="KW-0808">Transferase</keyword>
<dbReference type="InterPro" id="IPR036097">
    <property type="entry name" value="HisK_dim/P_sf"/>
</dbReference>
<comment type="catalytic activity">
    <reaction evidence="1">
        <text>ATP + protein L-histidine = ADP + protein N-phospho-L-histidine.</text>
        <dbReference type="EC" id="2.7.13.3"/>
    </reaction>
</comment>
<evidence type="ECO:0000256" key="1">
    <source>
        <dbReference type="ARBA" id="ARBA00000085"/>
    </source>
</evidence>
<evidence type="ECO:0000313" key="17">
    <source>
        <dbReference type="Proteomes" id="UP000283850"/>
    </source>
</evidence>
<evidence type="ECO:0000259" key="15">
    <source>
        <dbReference type="PROSITE" id="PS50110"/>
    </source>
</evidence>
<evidence type="ECO:0000259" key="13">
    <source>
        <dbReference type="PROSITE" id="PS01124"/>
    </source>
</evidence>
<dbReference type="InterPro" id="IPR011006">
    <property type="entry name" value="CheY-like_superfamily"/>
</dbReference>
<dbReference type="Gene3D" id="1.10.287.130">
    <property type="match status" value="1"/>
</dbReference>
<dbReference type="CDD" id="cd17574">
    <property type="entry name" value="REC_OmpR"/>
    <property type="match status" value="1"/>
</dbReference>
<evidence type="ECO:0000256" key="12">
    <source>
        <dbReference type="SAM" id="Phobius"/>
    </source>
</evidence>